<evidence type="ECO:0000256" key="2">
    <source>
        <dbReference type="ARBA" id="ARBA00008349"/>
    </source>
</evidence>
<evidence type="ECO:0000256" key="8">
    <source>
        <dbReference type="SAM" id="MobiDB-lite"/>
    </source>
</evidence>
<organism evidence="10 11">
    <name type="scientific">Salvia divinorum</name>
    <name type="common">Maria pastora</name>
    <name type="synonym">Diviner's sage</name>
    <dbReference type="NCBI Taxonomy" id="28513"/>
    <lineage>
        <taxon>Eukaryota</taxon>
        <taxon>Viridiplantae</taxon>
        <taxon>Streptophyta</taxon>
        <taxon>Embryophyta</taxon>
        <taxon>Tracheophyta</taxon>
        <taxon>Spermatophyta</taxon>
        <taxon>Magnoliopsida</taxon>
        <taxon>eudicotyledons</taxon>
        <taxon>Gunneridae</taxon>
        <taxon>Pentapetalae</taxon>
        <taxon>asterids</taxon>
        <taxon>lamiids</taxon>
        <taxon>Lamiales</taxon>
        <taxon>Lamiaceae</taxon>
        <taxon>Nepetoideae</taxon>
        <taxon>Mentheae</taxon>
        <taxon>Salviinae</taxon>
        <taxon>Salvia</taxon>
        <taxon>Salvia subgen. Calosphace</taxon>
    </lineage>
</organism>
<keyword evidence="3" id="KW-0813">Transport</keyword>
<evidence type="ECO:0000256" key="3">
    <source>
        <dbReference type="ARBA" id="ARBA00022448"/>
    </source>
</evidence>
<proteinExistence type="inferred from homology"/>
<evidence type="ECO:0000256" key="9">
    <source>
        <dbReference type="SAM" id="Phobius"/>
    </source>
</evidence>
<keyword evidence="5 9" id="KW-0812">Transmembrane</keyword>
<dbReference type="InterPro" id="IPR013657">
    <property type="entry name" value="SCL35B1-4/HUT1"/>
</dbReference>
<evidence type="ECO:0000256" key="4">
    <source>
        <dbReference type="ARBA" id="ARBA00022449"/>
    </source>
</evidence>
<comment type="caution">
    <text evidence="10">The sequence shown here is derived from an EMBL/GenBank/DDBJ whole genome shotgun (WGS) entry which is preliminary data.</text>
</comment>
<dbReference type="GO" id="GO:0015297">
    <property type="term" value="F:antiporter activity"/>
    <property type="evidence" value="ECO:0007669"/>
    <property type="project" value="UniProtKB-KW"/>
</dbReference>
<evidence type="ECO:0000256" key="7">
    <source>
        <dbReference type="ARBA" id="ARBA00023136"/>
    </source>
</evidence>
<name>A0ABD1H032_SALDI</name>
<dbReference type="EMBL" id="JBEAFC010000007">
    <property type="protein sequence ID" value="KAL1548718.1"/>
    <property type="molecule type" value="Genomic_DNA"/>
</dbReference>
<dbReference type="GO" id="GO:0016020">
    <property type="term" value="C:membrane"/>
    <property type="evidence" value="ECO:0007669"/>
    <property type="project" value="UniProtKB-SubCell"/>
</dbReference>
<dbReference type="AlphaFoldDB" id="A0ABD1H032"/>
<feature type="region of interest" description="Disordered" evidence="8">
    <location>
        <begin position="62"/>
        <end position="81"/>
    </location>
</feature>
<keyword evidence="7 9" id="KW-0472">Membrane</keyword>
<comment type="similarity">
    <text evidence="2">Belongs to the nucleotide-sugar transporter family. UDP-galactose:UMP antiporter (TC 2.A.7.11) subfamily.</text>
</comment>
<evidence type="ECO:0000256" key="1">
    <source>
        <dbReference type="ARBA" id="ARBA00004141"/>
    </source>
</evidence>
<dbReference type="Proteomes" id="UP001567538">
    <property type="component" value="Unassembled WGS sequence"/>
</dbReference>
<comment type="subcellular location">
    <subcellularLocation>
        <location evidence="1">Membrane</location>
        <topology evidence="1">Multi-pass membrane protein</topology>
    </subcellularLocation>
</comment>
<keyword evidence="11" id="KW-1185">Reference proteome</keyword>
<protein>
    <submittedName>
        <fullName evidence="10">Uncharacterized protein</fullName>
    </submittedName>
</protein>
<dbReference type="Pfam" id="PF08449">
    <property type="entry name" value="UAA"/>
    <property type="match status" value="1"/>
</dbReference>
<keyword evidence="6 9" id="KW-1133">Transmembrane helix</keyword>
<keyword evidence="4" id="KW-0050">Antiport</keyword>
<accession>A0ABD1H032</accession>
<evidence type="ECO:0000256" key="5">
    <source>
        <dbReference type="ARBA" id="ARBA00022692"/>
    </source>
</evidence>
<feature type="transmembrane region" description="Helical" evidence="9">
    <location>
        <begin position="12"/>
        <end position="32"/>
    </location>
</feature>
<evidence type="ECO:0000313" key="10">
    <source>
        <dbReference type="EMBL" id="KAL1548718.1"/>
    </source>
</evidence>
<sequence>MLFTLADAQTSPNFSVIGVMMVSGALVMDAFLGNLQEAIFTMNPETTHEAISKALLPWPPSSGRPHCPVQGSHHSHGDDCEESSDAFAVIHDFHQAFDIATWKWAAADNDEDYVEDVSRLPKTKVETVR</sequence>
<reference evidence="10 11" key="1">
    <citation type="submission" date="2024-06" db="EMBL/GenBank/DDBJ databases">
        <title>A chromosome level genome sequence of Diviner's sage (Salvia divinorum).</title>
        <authorList>
            <person name="Ford S.A."/>
            <person name="Ro D.-K."/>
            <person name="Ness R.W."/>
            <person name="Phillips M.A."/>
        </authorList>
    </citation>
    <scope>NUCLEOTIDE SEQUENCE [LARGE SCALE GENOMIC DNA]</scope>
    <source>
        <strain evidence="10">SAF-2024a</strain>
        <tissue evidence="10">Leaf</tissue>
    </source>
</reference>
<evidence type="ECO:0000256" key="6">
    <source>
        <dbReference type="ARBA" id="ARBA00022989"/>
    </source>
</evidence>
<evidence type="ECO:0000313" key="11">
    <source>
        <dbReference type="Proteomes" id="UP001567538"/>
    </source>
</evidence>
<gene>
    <name evidence="10" type="ORF">AAHA92_16916</name>
</gene>